<dbReference type="AlphaFoldDB" id="A0A8T0GQK9"/>
<accession>A0A8T0GQK9</accession>
<keyword evidence="5" id="KW-0067">ATP-binding</keyword>
<evidence type="ECO:0000256" key="8">
    <source>
        <dbReference type="SAM" id="MobiDB-lite"/>
    </source>
</evidence>
<keyword evidence="3 9" id="KW-0812">Transmembrane</keyword>
<evidence type="ECO:0000256" key="5">
    <source>
        <dbReference type="ARBA" id="ARBA00022840"/>
    </source>
</evidence>
<dbReference type="InterPro" id="IPR043926">
    <property type="entry name" value="ABCG_dom"/>
</dbReference>
<dbReference type="Proteomes" id="UP000822688">
    <property type="component" value="Chromosome 10"/>
</dbReference>
<keyword evidence="6 9" id="KW-1133">Transmembrane helix</keyword>
<evidence type="ECO:0000256" key="9">
    <source>
        <dbReference type="SAM" id="Phobius"/>
    </source>
</evidence>
<dbReference type="Pfam" id="PF01061">
    <property type="entry name" value="ABC2_membrane"/>
    <property type="match status" value="1"/>
</dbReference>
<sequence length="955" mass="106270">MGQTRNEEKSEDGCPECSHAKTKVWFRDSRSSNVQTQTFIDNAPRCSISASEGLASREYISSSSKWPDTEVARCYRTDLAVEQSDHEDSDTRSCPNPHQYARCQRCDVRSSGSRPPSAHQEKKIYLHLNLKNRESPQLVVCPERNHSQHHSASREGCRDTVIDVDSISLPLPSRPMSRSLSRLSEPSLSMSSYNTPRGGHRTPRDSFHELQSLRQAYGSGSTRSSVEGLPSPAASTSQFQFKAQVQNVDWQLTPRAMATARATDELATPRASGRHLSQVPHAVEKVVASDGYVDETLLPLPKSPHGQQQILCVGSSQNTPRVGPDLGAFVKVASARRSMKVRRDPMRVKGGSDTPPSEEKEDVHESVDTDQQKEGVVLSWENLTVTSKVGKTLLDNLNGQIVSGFTAIMGPSGSGKSTLLNTLACRMGQSASITGRILLNGGEYKIADLKKMSGYVMQDDLLNAHLTVEETLKYTTRLKLEPSLTEDEVNTRVDEIIKQMGLDHVRNTVIGSPEKRGISGGERKRVCVGMELLTHPQLLFLDEPTSGLDSVTALSLCEQLQNLAAIGKSCTIVCTIHQPQAKIFNLFHYLIILKAGQVIYQGKASEVLHFFEESGFPCPEYTNPADHLLDVITPSINRPRDSLRYVDDVLKSKFHSLPVNMSQGSQYLILQTTRERMPWHRQYVVLLNRGIREQIRKKNVLITQLCQSVLMAILIGGVFFQIGDTQKSTVRRQPVLFFCVINQGVFGALTVINSFPGERALTLRERAAGMYYCSSYFMAKVTAEMVSQVVSPIIFSCIVYWMVGFQRNGSKFMIFMCFMVLTQLAATSLALMVSALCRTTDLSVTVLPMALEVNRLFGGFFLSPKSLPKYFEWLDALSYVKYTYTAISLNELRNLRIRCKASEYVNEVCPITTGEQTIASLGLDYLSVGSCATILIFYILITRVVAYLGIRYLKK</sequence>
<evidence type="ECO:0000256" key="3">
    <source>
        <dbReference type="ARBA" id="ARBA00022692"/>
    </source>
</evidence>
<feature type="transmembrane region" description="Helical" evidence="9">
    <location>
        <begin position="925"/>
        <end position="950"/>
    </location>
</feature>
<dbReference type="InterPro" id="IPR003439">
    <property type="entry name" value="ABC_transporter-like_ATP-bd"/>
</dbReference>
<dbReference type="InterPro" id="IPR050352">
    <property type="entry name" value="ABCG_transporters"/>
</dbReference>
<dbReference type="PROSITE" id="PS00211">
    <property type="entry name" value="ABC_TRANSPORTER_1"/>
    <property type="match status" value="1"/>
</dbReference>
<proteinExistence type="predicted"/>
<evidence type="ECO:0000256" key="6">
    <source>
        <dbReference type="ARBA" id="ARBA00022989"/>
    </source>
</evidence>
<evidence type="ECO:0000313" key="12">
    <source>
        <dbReference type="Proteomes" id="UP000822688"/>
    </source>
</evidence>
<keyword evidence="7 9" id="KW-0472">Membrane</keyword>
<dbReference type="InterPro" id="IPR027417">
    <property type="entry name" value="P-loop_NTPase"/>
</dbReference>
<dbReference type="SMART" id="SM00382">
    <property type="entry name" value="AAA"/>
    <property type="match status" value="1"/>
</dbReference>
<feature type="compositionally biased region" description="Basic and acidic residues" evidence="8">
    <location>
        <begin position="357"/>
        <end position="371"/>
    </location>
</feature>
<evidence type="ECO:0000313" key="11">
    <source>
        <dbReference type="EMBL" id="KAG0560494.1"/>
    </source>
</evidence>
<dbReference type="EMBL" id="CM026431">
    <property type="protein sequence ID" value="KAG0560494.1"/>
    <property type="molecule type" value="Genomic_DNA"/>
</dbReference>
<dbReference type="InterPro" id="IPR017871">
    <property type="entry name" value="ABC_transporter-like_CS"/>
</dbReference>
<dbReference type="PANTHER" id="PTHR48041:SF139">
    <property type="entry name" value="PROTEIN SCARLET"/>
    <property type="match status" value="1"/>
</dbReference>
<comment type="subcellular location">
    <subcellularLocation>
        <location evidence="1">Membrane</location>
        <topology evidence="1">Multi-pass membrane protein</topology>
    </subcellularLocation>
</comment>
<evidence type="ECO:0000256" key="7">
    <source>
        <dbReference type="ARBA" id="ARBA00023136"/>
    </source>
</evidence>
<dbReference type="SUPFAM" id="SSF52540">
    <property type="entry name" value="P-loop containing nucleoside triphosphate hydrolases"/>
    <property type="match status" value="1"/>
</dbReference>
<keyword evidence="4" id="KW-0547">Nucleotide-binding</keyword>
<feature type="domain" description="ABC transporter" evidence="10">
    <location>
        <begin position="378"/>
        <end position="620"/>
    </location>
</feature>
<dbReference type="GO" id="GO:0016887">
    <property type="term" value="F:ATP hydrolysis activity"/>
    <property type="evidence" value="ECO:0007669"/>
    <property type="project" value="InterPro"/>
</dbReference>
<dbReference type="GO" id="GO:0005524">
    <property type="term" value="F:ATP binding"/>
    <property type="evidence" value="ECO:0007669"/>
    <property type="project" value="UniProtKB-KW"/>
</dbReference>
<dbReference type="GO" id="GO:0140359">
    <property type="term" value="F:ABC-type transporter activity"/>
    <property type="evidence" value="ECO:0007669"/>
    <property type="project" value="InterPro"/>
</dbReference>
<feature type="region of interest" description="Disordered" evidence="8">
    <location>
        <begin position="172"/>
        <end position="205"/>
    </location>
</feature>
<feature type="transmembrane region" description="Helical" evidence="9">
    <location>
        <begin position="785"/>
        <end position="805"/>
    </location>
</feature>
<comment type="caution">
    <text evidence="11">The sequence shown here is derived from an EMBL/GenBank/DDBJ whole genome shotgun (WGS) entry which is preliminary data.</text>
</comment>
<feature type="transmembrane region" description="Helical" evidence="9">
    <location>
        <begin position="701"/>
        <end position="723"/>
    </location>
</feature>
<protein>
    <recommendedName>
        <fullName evidence="10">ABC transporter domain-containing protein</fullName>
    </recommendedName>
</protein>
<dbReference type="Gene3D" id="3.40.50.300">
    <property type="entry name" value="P-loop containing nucleotide triphosphate hydrolases"/>
    <property type="match status" value="1"/>
</dbReference>
<dbReference type="Pfam" id="PF19055">
    <property type="entry name" value="ABC2_membrane_7"/>
    <property type="match status" value="1"/>
</dbReference>
<feature type="transmembrane region" description="Helical" evidence="9">
    <location>
        <begin position="735"/>
        <end position="755"/>
    </location>
</feature>
<dbReference type="CDD" id="cd03213">
    <property type="entry name" value="ABCG_EPDR"/>
    <property type="match status" value="1"/>
</dbReference>
<dbReference type="PANTHER" id="PTHR48041">
    <property type="entry name" value="ABC TRANSPORTER G FAMILY MEMBER 28"/>
    <property type="match status" value="1"/>
</dbReference>
<keyword evidence="2" id="KW-0813">Transport</keyword>
<gene>
    <name evidence="11" type="ORF">KC19_10G184100</name>
</gene>
<evidence type="ECO:0000256" key="4">
    <source>
        <dbReference type="ARBA" id="ARBA00022741"/>
    </source>
</evidence>
<dbReference type="InterPro" id="IPR013525">
    <property type="entry name" value="ABC2_TM"/>
</dbReference>
<evidence type="ECO:0000259" key="10">
    <source>
        <dbReference type="PROSITE" id="PS50893"/>
    </source>
</evidence>
<dbReference type="Pfam" id="PF00005">
    <property type="entry name" value="ABC_tran"/>
    <property type="match status" value="1"/>
</dbReference>
<feature type="transmembrane region" description="Helical" evidence="9">
    <location>
        <begin position="812"/>
        <end position="836"/>
    </location>
</feature>
<evidence type="ECO:0000256" key="1">
    <source>
        <dbReference type="ARBA" id="ARBA00004141"/>
    </source>
</evidence>
<feature type="compositionally biased region" description="Low complexity" evidence="8">
    <location>
        <begin position="172"/>
        <end position="192"/>
    </location>
</feature>
<reference evidence="11" key="1">
    <citation type="submission" date="2020-06" db="EMBL/GenBank/DDBJ databases">
        <title>WGS assembly of Ceratodon purpureus strain R40.</title>
        <authorList>
            <person name="Carey S.B."/>
            <person name="Jenkins J."/>
            <person name="Shu S."/>
            <person name="Lovell J.T."/>
            <person name="Sreedasyam A."/>
            <person name="Maumus F."/>
            <person name="Tiley G.P."/>
            <person name="Fernandez-Pozo N."/>
            <person name="Barry K."/>
            <person name="Chen C."/>
            <person name="Wang M."/>
            <person name="Lipzen A."/>
            <person name="Daum C."/>
            <person name="Saski C.A."/>
            <person name="Payton A.C."/>
            <person name="Mcbreen J.C."/>
            <person name="Conrad R.E."/>
            <person name="Kollar L.M."/>
            <person name="Olsson S."/>
            <person name="Huttunen S."/>
            <person name="Landis J.B."/>
            <person name="Wickett N.J."/>
            <person name="Johnson M.G."/>
            <person name="Rensing S.A."/>
            <person name="Grimwood J."/>
            <person name="Schmutz J."/>
            <person name="Mcdaniel S.F."/>
        </authorList>
    </citation>
    <scope>NUCLEOTIDE SEQUENCE</scope>
    <source>
        <strain evidence="11">R40</strain>
    </source>
</reference>
<keyword evidence="12" id="KW-1185">Reference proteome</keyword>
<dbReference type="PROSITE" id="PS50893">
    <property type="entry name" value="ABC_TRANSPORTER_2"/>
    <property type="match status" value="1"/>
</dbReference>
<feature type="region of interest" description="Disordered" evidence="8">
    <location>
        <begin position="340"/>
        <end position="371"/>
    </location>
</feature>
<dbReference type="InterPro" id="IPR003593">
    <property type="entry name" value="AAA+_ATPase"/>
</dbReference>
<evidence type="ECO:0000256" key="2">
    <source>
        <dbReference type="ARBA" id="ARBA00022448"/>
    </source>
</evidence>
<organism evidence="11 12">
    <name type="scientific">Ceratodon purpureus</name>
    <name type="common">Fire moss</name>
    <name type="synonym">Dicranum purpureum</name>
    <dbReference type="NCBI Taxonomy" id="3225"/>
    <lineage>
        <taxon>Eukaryota</taxon>
        <taxon>Viridiplantae</taxon>
        <taxon>Streptophyta</taxon>
        <taxon>Embryophyta</taxon>
        <taxon>Bryophyta</taxon>
        <taxon>Bryophytina</taxon>
        <taxon>Bryopsida</taxon>
        <taxon>Dicranidae</taxon>
        <taxon>Pseudoditrichales</taxon>
        <taxon>Ditrichaceae</taxon>
        <taxon>Ceratodon</taxon>
    </lineage>
</organism>
<name>A0A8T0GQK9_CERPU</name>
<dbReference type="GO" id="GO:0016020">
    <property type="term" value="C:membrane"/>
    <property type="evidence" value="ECO:0007669"/>
    <property type="project" value="UniProtKB-SubCell"/>
</dbReference>